<dbReference type="InterPro" id="IPR000644">
    <property type="entry name" value="CBS_dom"/>
</dbReference>
<dbReference type="CDD" id="cd04590">
    <property type="entry name" value="CBS_pair_CorC_HlyC_assoc"/>
    <property type="match status" value="1"/>
</dbReference>
<proteinExistence type="inferred from homology"/>
<comment type="caution">
    <text evidence="13">The sequence shown here is derived from an EMBL/GenBank/DDBJ whole genome shotgun (WGS) entry which is preliminary data.</text>
</comment>
<dbReference type="InterPro" id="IPR046342">
    <property type="entry name" value="CBS_dom_sf"/>
</dbReference>
<evidence type="ECO:0000256" key="11">
    <source>
        <dbReference type="SAM" id="Phobius"/>
    </source>
</evidence>
<dbReference type="InterPro" id="IPR002550">
    <property type="entry name" value="CNNM"/>
</dbReference>
<evidence type="ECO:0000256" key="5">
    <source>
        <dbReference type="ARBA" id="ARBA00022692"/>
    </source>
</evidence>
<evidence type="ECO:0000313" key="13">
    <source>
        <dbReference type="EMBL" id="CAI8022193.1"/>
    </source>
</evidence>
<dbReference type="InterPro" id="IPR036318">
    <property type="entry name" value="FAD-bd_PCMH-like_sf"/>
</dbReference>
<dbReference type="AlphaFoldDB" id="A0AA35WI16"/>
<dbReference type="PANTHER" id="PTHR22777">
    <property type="entry name" value="HEMOLYSIN-RELATED"/>
    <property type="match status" value="1"/>
</dbReference>
<evidence type="ECO:0000313" key="14">
    <source>
        <dbReference type="Proteomes" id="UP001174909"/>
    </source>
</evidence>
<feature type="domain" description="CBS" evidence="12">
    <location>
        <begin position="212"/>
        <end position="269"/>
    </location>
</feature>
<evidence type="ECO:0000256" key="6">
    <source>
        <dbReference type="ARBA" id="ARBA00022737"/>
    </source>
</evidence>
<keyword evidence="4" id="KW-1003">Cell membrane</keyword>
<dbReference type="InterPro" id="IPR016169">
    <property type="entry name" value="FAD-bd_PCMH_sub2"/>
</dbReference>
<keyword evidence="8 10" id="KW-0129">CBS domain</keyword>
<dbReference type="Pfam" id="PF00571">
    <property type="entry name" value="CBS"/>
    <property type="match status" value="2"/>
</dbReference>
<evidence type="ECO:0000256" key="7">
    <source>
        <dbReference type="ARBA" id="ARBA00022989"/>
    </source>
</evidence>
<feature type="transmembrane region" description="Helical" evidence="11">
    <location>
        <begin position="9"/>
        <end position="29"/>
    </location>
</feature>
<evidence type="ECO:0000256" key="4">
    <source>
        <dbReference type="ARBA" id="ARBA00022475"/>
    </source>
</evidence>
<accession>A0AA35WI16</accession>
<dbReference type="Proteomes" id="UP001174909">
    <property type="component" value="Unassembled WGS sequence"/>
</dbReference>
<feature type="domain" description="CBS" evidence="12">
    <location>
        <begin position="151"/>
        <end position="211"/>
    </location>
</feature>
<dbReference type="EMBL" id="CASHTH010001945">
    <property type="protein sequence ID" value="CAI8022193.1"/>
    <property type="molecule type" value="Genomic_DNA"/>
</dbReference>
<evidence type="ECO:0000256" key="1">
    <source>
        <dbReference type="ARBA" id="ARBA00004651"/>
    </source>
</evidence>
<keyword evidence="6" id="KW-0677">Repeat</keyword>
<dbReference type="InterPro" id="IPR044751">
    <property type="entry name" value="Ion_transp-like_CBS"/>
</dbReference>
<evidence type="ECO:0000256" key="3">
    <source>
        <dbReference type="ARBA" id="ARBA00010484"/>
    </source>
</evidence>
<dbReference type="Gene3D" id="3.10.580.10">
    <property type="entry name" value="CBS-domain"/>
    <property type="match status" value="1"/>
</dbReference>
<dbReference type="PROSITE" id="PS51371">
    <property type="entry name" value="CBS"/>
    <property type="match status" value="2"/>
</dbReference>
<comment type="similarity">
    <text evidence="3">Belongs to the ACDP family.</text>
</comment>
<protein>
    <submittedName>
        <fullName evidence="13">UPF0053 inner membrane protein YtfL</fullName>
    </submittedName>
</protein>
<feature type="transmembrane region" description="Helical" evidence="11">
    <location>
        <begin position="35"/>
        <end position="54"/>
    </location>
</feature>
<dbReference type="Pfam" id="PF01595">
    <property type="entry name" value="CNNM"/>
    <property type="match status" value="1"/>
</dbReference>
<dbReference type="PANTHER" id="PTHR22777:SF32">
    <property type="entry name" value="UPF0053 INNER MEMBRANE PROTEIN YFJD"/>
    <property type="match status" value="1"/>
</dbReference>
<organism evidence="13 14">
    <name type="scientific">Geodia barretti</name>
    <name type="common">Barrett's horny sponge</name>
    <dbReference type="NCBI Taxonomy" id="519541"/>
    <lineage>
        <taxon>Eukaryota</taxon>
        <taxon>Metazoa</taxon>
        <taxon>Porifera</taxon>
        <taxon>Demospongiae</taxon>
        <taxon>Heteroscleromorpha</taxon>
        <taxon>Tetractinellida</taxon>
        <taxon>Astrophorina</taxon>
        <taxon>Geodiidae</taxon>
        <taxon>Geodia</taxon>
    </lineage>
</organism>
<keyword evidence="7 11" id="KW-1133">Transmembrane helix</keyword>
<dbReference type="GO" id="GO:0050660">
    <property type="term" value="F:flavin adenine dinucleotide binding"/>
    <property type="evidence" value="ECO:0007669"/>
    <property type="project" value="InterPro"/>
</dbReference>
<name>A0AA35WI16_GEOBA</name>
<dbReference type="SUPFAM" id="SSF54631">
    <property type="entry name" value="CBS-domain pair"/>
    <property type="match status" value="1"/>
</dbReference>
<evidence type="ECO:0000256" key="8">
    <source>
        <dbReference type="ARBA" id="ARBA00023122"/>
    </source>
</evidence>
<dbReference type="GO" id="GO:0005886">
    <property type="term" value="C:plasma membrane"/>
    <property type="evidence" value="ECO:0007669"/>
    <property type="project" value="UniProtKB-SubCell"/>
</dbReference>
<comment type="similarity">
    <text evidence="2">Belongs to the UPF0053 family.</text>
</comment>
<evidence type="ECO:0000256" key="2">
    <source>
        <dbReference type="ARBA" id="ARBA00006337"/>
    </source>
</evidence>
<keyword evidence="5 11" id="KW-0812">Transmembrane</keyword>
<keyword evidence="14" id="KW-1185">Reference proteome</keyword>
<comment type="subcellular location">
    <subcellularLocation>
        <location evidence="1">Cell membrane</location>
        <topology evidence="1">Multi-pass membrane protein</topology>
    </subcellularLocation>
</comment>
<evidence type="ECO:0000256" key="9">
    <source>
        <dbReference type="ARBA" id="ARBA00023136"/>
    </source>
</evidence>
<dbReference type="SMART" id="SM01091">
    <property type="entry name" value="CorC_HlyC"/>
    <property type="match status" value="1"/>
</dbReference>
<dbReference type="Pfam" id="PF03471">
    <property type="entry name" value="CorC_HlyC"/>
    <property type="match status" value="1"/>
</dbReference>
<gene>
    <name evidence="13" type="ORF">GBAR_LOCUS13052</name>
</gene>
<dbReference type="InterPro" id="IPR005170">
    <property type="entry name" value="Transptr-assoc_dom"/>
</dbReference>
<dbReference type="SUPFAM" id="SSF56176">
    <property type="entry name" value="FAD-binding/transporter-associated domain-like"/>
    <property type="match status" value="1"/>
</dbReference>
<keyword evidence="9 11" id="KW-0472">Membrane</keyword>
<evidence type="ECO:0000256" key="10">
    <source>
        <dbReference type="PROSITE-ProRule" id="PRU00703"/>
    </source>
</evidence>
<reference evidence="13" key="1">
    <citation type="submission" date="2023-03" db="EMBL/GenBank/DDBJ databases">
        <authorList>
            <person name="Steffen K."/>
            <person name="Cardenas P."/>
        </authorList>
    </citation>
    <scope>NUCLEOTIDE SEQUENCE</scope>
</reference>
<evidence type="ECO:0000259" key="12">
    <source>
        <dbReference type="PROSITE" id="PS51371"/>
    </source>
</evidence>
<dbReference type="Gene3D" id="3.30.465.10">
    <property type="match status" value="1"/>
</dbReference>
<dbReference type="SMART" id="SM00116">
    <property type="entry name" value="CBS"/>
    <property type="match status" value="2"/>
</dbReference>
<sequence>MRERLADPLVVLIPARFGLLTAGALLGFVLDRMGFGATGLLWTFGVFVPAWFILRELVPAAILLRDPEDVLLPLLPWFGRWERLVRPFAEPFRNLLRRGFPLPSEPDDEASDEEVEAFLETGEEEGILEEEEAAMVRGVLELDEMLVREVMTPRPNVVSVSDEAPRQEVERLIADSRHHRIPVFGAADQVVGVVDAVDLIGVPGDRQGLAPLLRDVPVVPETKRVDEMLREFKLSKQTFAVVVDEHASVSGIVTLRDISEEIVGEVHEEDEPLEEDLVREAEGVYRVRGGAELDEISRVTGLLLPDSLNGAAFDTISGFALAAFRKIPAPGEAIEHDGLRIEILEADERRIHRVRLARVGEIR</sequence>